<evidence type="ECO:0000256" key="2">
    <source>
        <dbReference type="ARBA" id="ARBA00023125"/>
    </source>
</evidence>
<dbReference type="Gene3D" id="4.10.520.10">
    <property type="entry name" value="IHF-like DNA-binding proteins"/>
    <property type="match status" value="1"/>
</dbReference>
<dbReference type="SMART" id="SM00411">
    <property type="entry name" value="BHL"/>
    <property type="match status" value="1"/>
</dbReference>
<keyword evidence="2 4" id="KW-0238">DNA-binding</keyword>
<dbReference type="GO" id="GO:0003677">
    <property type="term" value="F:DNA binding"/>
    <property type="evidence" value="ECO:0007669"/>
    <property type="project" value="UniProtKB-KW"/>
</dbReference>
<evidence type="ECO:0000313" key="4">
    <source>
        <dbReference type="EMBL" id="MBB6557225.1"/>
    </source>
</evidence>
<sequence>MNKADVIEEFRQRTDAPSRAAAARSVEAFIDIIVGAVAAGGEVRIGRLGVFDRNYHKATARRNPNTNEVIDVPGKWVMRFRPAKAVKAAVNK</sequence>
<dbReference type="GO" id="GO:0005829">
    <property type="term" value="C:cytosol"/>
    <property type="evidence" value="ECO:0007669"/>
    <property type="project" value="TreeGrafter"/>
</dbReference>
<comment type="caution">
    <text evidence="4">The sequence shown here is derived from an EMBL/GenBank/DDBJ whole genome shotgun (WGS) entry which is preliminary data.</text>
</comment>
<dbReference type="EMBL" id="JACHMI010000002">
    <property type="protein sequence ID" value="MBB6557225.1"/>
    <property type="molecule type" value="Genomic_DNA"/>
</dbReference>
<protein>
    <submittedName>
        <fullName evidence="4">Nucleoid DNA-binding protein</fullName>
    </submittedName>
</protein>
<dbReference type="InterPro" id="IPR010992">
    <property type="entry name" value="IHF-like_DNA-bd_dom_sf"/>
</dbReference>
<keyword evidence="1" id="KW-0226">DNA condensation</keyword>
<evidence type="ECO:0000256" key="1">
    <source>
        <dbReference type="ARBA" id="ARBA00023067"/>
    </source>
</evidence>
<dbReference type="Pfam" id="PF00216">
    <property type="entry name" value="Bac_DNA_binding"/>
    <property type="match status" value="1"/>
</dbReference>
<dbReference type="PANTHER" id="PTHR33175:SF3">
    <property type="entry name" value="DNA-BINDING PROTEIN HU-BETA"/>
    <property type="match status" value="1"/>
</dbReference>
<dbReference type="InterPro" id="IPR000119">
    <property type="entry name" value="Hist_DNA-bd"/>
</dbReference>
<dbReference type="PANTHER" id="PTHR33175">
    <property type="entry name" value="DNA-BINDING PROTEIN HU"/>
    <property type="match status" value="1"/>
</dbReference>
<reference evidence="4 5" key="1">
    <citation type="submission" date="2020-08" db="EMBL/GenBank/DDBJ databases">
        <title>Sequencing the genomes of 1000 actinobacteria strains.</title>
        <authorList>
            <person name="Klenk H.-P."/>
        </authorList>
    </citation>
    <scope>NUCLEOTIDE SEQUENCE [LARGE SCALE GENOMIC DNA]</scope>
    <source>
        <strain evidence="4 5">DSM 43768</strain>
    </source>
</reference>
<comment type="similarity">
    <text evidence="3">Belongs to the bacterial histone-like protein family.</text>
</comment>
<evidence type="ECO:0000256" key="3">
    <source>
        <dbReference type="RuleBase" id="RU003939"/>
    </source>
</evidence>
<organism evidence="4 5">
    <name type="scientific">Nonomuraea rubra</name>
    <dbReference type="NCBI Taxonomy" id="46180"/>
    <lineage>
        <taxon>Bacteria</taxon>
        <taxon>Bacillati</taxon>
        <taxon>Actinomycetota</taxon>
        <taxon>Actinomycetes</taxon>
        <taxon>Streptosporangiales</taxon>
        <taxon>Streptosporangiaceae</taxon>
        <taxon>Nonomuraea</taxon>
    </lineage>
</organism>
<name>A0A7X0P8E4_9ACTN</name>
<dbReference type="RefSeq" id="WP_185112811.1">
    <property type="nucleotide sequence ID" value="NZ_BAAAXY010000038.1"/>
</dbReference>
<dbReference type="Proteomes" id="UP000565579">
    <property type="component" value="Unassembled WGS sequence"/>
</dbReference>
<dbReference type="GO" id="GO:0030261">
    <property type="term" value="P:chromosome condensation"/>
    <property type="evidence" value="ECO:0007669"/>
    <property type="project" value="UniProtKB-KW"/>
</dbReference>
<dbReference type="GO" id="GO:0030527">
    <property type="term" value="F:structural constituent of chromatin"/>
    <property type="evidence" value="ECO:0007669"/>
    <property type="project" value="InterPro"/>
</dbReference>
<gene>
    <name evidence="4" type="ORF">HD593_012115</name>
</gene>
<proteinExistence type="inferred from homology"/>
<keyword evidence="5" id="KW-1185">Reference proteome</keyword>
<dbReference type="SUPFAM" id="SSF47729">
    <property type="entry name" value="IHF-like DNA-binding proteins"/>
    <property type="match status" value="1"/>
</dbReference>
<dbReference type="AlphaFoldDB" id="A0A7X0P8E4"/>
<evidence type="ECO:0000313" key="5">
    <source>
        <dbReference type="Proteomes" id="UP000565579"/>
    </source>
</evidence>
<accession>A0A7X0P8E4</accession>